<keyword evidence="2" id="KW-1185">Reference proteome</keyword>
<proteinExistence type="predicted"/>
<dbReference type="Proteomes" id="UP000219494">
    <property type="component" value="Unassembled WGS sequence"/>
</dbReference>
<dbReference type="Pfam" id="PF10098">
    <property type="entry name" value="DUF2336"/>
    <property type="match status" value="1"/>
</dbReference>
<name>A0A285QYG9_9SPHN</name>
<organism evidence="1 2">
    <name type="scientific">Sphingomonas guangdongensis</name>
    <dbReference type="NCBI Taxonomy" id="1141890"/>
    <lineage>
        <taxon>Bacteria</taxon>
        <taxon>Pseudomonadati</taxon>
        <taxon>Pseudomonadota</taxon>
        <taxon>Alphaproteobacteria</taxon>
        <taxon>Sphingomonadales</taxon>
        <taxon>Sphingomonadaceae</taxon>
        <taxon>Sphingomonas</taxon>
    </lineage>
</organism>
<dbReference type="InterPro" id="IPR019285">
    <property type="entry name" value="DUF2336"/>
</dbReference>
<dbReference type="EMBL" id="OBMI01000002">
    <property type="protein sequence ID" value="SOB87010.1"/>
    <property type="molecule type" value="Genomic_DNA"/>
</dbReference>
<gene>
    <name evidence="1" type="ORF">SAMN06297144_2130</name>
</gene>
<evidence type="ECO:0008006" key="3">
    <source>
        <dbReference type="Google" id="ProtNLM"/>
    </source>
</evidence>
<evidence type="ECO:0000313" key="2">
    <source>
        <dbReference type="Proteomes" id="UP000219494"/>
    </source>
</evidence>
<reference evidence="1 2" key="1">
    <citation type="submission" date="2017-07" db="EMBL/GenBank/DDBJ databases">
        <authorList>
            <person name="Sun Z.S."/>
            <person name="Albrecht U."/>
            <person name="Echele G."/>
            <person name="Lee C.C."/>
        </authorList>
    </citation>
    <scope>NUCLEOTIDE SEQUENCE [LARGE SCALE GENOMIC DNA]</scope>
    <source>
        <strain evidence="1 2">CGMCC 1.12672</strain>
    </source>
</reference>
<protein>
    <recommendedName>
        <fullName evidence="3">DUF2336 domain-containing protein</fullName>
    </recommendedName>
</protein>
<dbReference type="AlphaFoldDB" id="A0A285QYG9"/>
<sequence length="378" mass="40328">MLAMACTMSDPSATSSERAATATQALFARAADADVQARRALRHSIDDALLPEDERLDDRTRAALGALLDTLTGTLEGELREYAARLLTTRGEPALAALLRTDAAPVIDRLTGAGLLRDDQFMSECLARVRLELLGEALPLLGGREADGASLLARLALSSDRVVATAAGTLMTAESVRRDTAEGRAASGTGLPRALHARLLWWVAAVLRERAIPLAGDRIDALDRALAEAALRNLSAQDDAATLETVATRLAAAIDAQSDELAALIEEALYDRRLPLIAALIAHAFGFSYQLARELLIDPRAERLWLALRALDLPRDLIARLGYALCEADPRRDVEAFADQIDLIVAVDAAAARAAVAPLTLHPDYRAALLALADGTTQ</sequence>
<accession>A0A285QYG9</accession>
<evidence type="ECO:0000313" key="1">
    <source>
        <dbReference type="EMBL" id="SOB87010.1"/>
    </source>
</evidence>